<organism evidence="2">
    <name type="scientific">freshwater sediment metagenome</name>
    <dbReference type="NCBI Taxonomy" id="556182"/>
    <lineage>
        <taxon>unclassified sequences</taxon>
        <taxon>metagenomes</taxon>
        <taxon>ecological metagenomes</taxon>
    </lineage>
</organism>
<dbReference type="EMBL" id="OY288114">
    <property type="protein sequence ID" value="CAJ0879315.1"/>
    <property type="molecule type" value="Genomic_DNA"/>
</dbReference>
<evidence type="ECO:0000259" key="1">
    <source>
        <dbReference type="Pfam" id="PF12728"/>
    </source>
</evidence>
<name>A0AA48REA1_9ZZZZ</name>
<dbReference type="SUPFAM" id="SSF46955">
    <property type="entry name" value="Putative DNA-binding domain"/>
    <property type="match status" value="1"/>
</dbReference>
<sequence length="105" mass="11877">MRCPRVALPLRVLFESVKMQASAQMAYPEPLLSEKQLCEWIGIGRATAVRWRHAGLGPRFIHLGARRLAYRKSDVEQWLATREREAGIIVPTEIRSSPSNLHGEG</sequence>
<dbReference type="InterPro" id="IPR041657">
    <property type="entry name" value="HTH_17"/>
</dbReference>
<dbReference type="InterPro" id="IPR009061">
    <property type="entry name" value="DNA-bd_dom_put_sf"/>
</dbReference>
<accession>A0AA48REA1</accession>
<reference evidence="2" key="1">
    <citation type="submission" date="2023-07" db="EMBL/GenBank/DDBJ databases">
        <authorList>
            <person name="Pelsma A.J. K."/>
        </authorList>
    </citation>
    <scope>NUCLEOTIDE SEQUENCE</scope>
</reference>
<feature type="domain" description="Helix-turn-helix" evidence="1">
    <location>
        <begin position="31"/>
        <end position="82"/>
    </location>
</feature>
<gene>
    <name evidence="2" type="ORF">AMST5_03048</name>
</gene>
<proteinExistence type="predicted"/>
<dbReference type="Pfam" id="PF12728">
    <property type="entry name" value="HTH_17"/>
    <property type="match status" value="1"/>
</dbReference>
<protein>
    <recommendedName>
        <fullName evidence="1">Helix-turn-helix domain-containing protein</fullName>
    </recommendedName>
</protein>
<dbReference type="AlphaFoldDB" id="A0AA48REA1"/>
<evidence type="ECO:0000313" key="2">
    <source>
        <dbReference type="EMBL" id="CAJ0879315.1"/>
    </source>
</evidence>